<sequence>MDKYSKSNTLIEIGDNVRKAILFFIILVIINTISTNHTFGHPDISPPTLNSGAAIVIESRTGKVLYEQDSNTHMYPASLTKIATAIYAIEKGNIEEIVTVSRKASNTGGSSVYLEEGEQVSIKKLIQGLLINSGNDAGVAIAEHLSGSMDQFSFDINEYLKNVVGVQNTHFENSHGLFDPDHVTTATDMSKITQYAMNNQLFREIFGTKELEWDGQSWDTTLFTHHKLLREKPYEGINGGKTGFVNESGFTLATTAERENLSLIVITLNSNLKSEAYNDTINLLDYAFDNFQTSSIPEGTTFMLDEQEYKTSTKLYYTHSQDDQIKQEIKDNGTVEMINQDDIVITALPLEKIKKKSNIINTPKEITREEKKNVETNKLFENHFTTIAIFGLLIIGIIFIIQTRKTFFIVKKGKIDDTN</sequence>
<dbReference type="Gene3D" id="3.40.710.10">
    <property type="entry name" value="DD-peptidase/beta-lactamase superfamily"/>
    <property type="match status" value="1"/>
</dbReference>
<gene>
    <name evidence="12" type="ORF">DFR56_101397</name>
</gene>
<keyword evidence="12" id="KW-0645">Protease</keyword>
<evidence type="ECO:0000256" key="6">
    <source>
        <dbReference type="ARBA" id="ARBA00023316"/>
    </source>
</evidence>
<accession>A0A2V3WE41</accession>
<dbReference type="Proteomes" id="UP000247978">
    <property type="component" value="Unassembled WGS sequence"/>
</dbReference>
<keyword evidence="4" id="KW-0133">Cell shape</keyword>
<dbReference type="AlphaFoldDB" id="A0A2V3WE41"/>
<evidence type="ECO:0000256" key="7">
    <source>
        <dbReference type="PIRSR" id="PIRSR618044-1"/>
    </source>
</evidence>
<dbReference type="InterPro" id="IPR018044">
    <property type="entry name" value="Peptidase_S11"/>
</dbReference>
<dbReference type="PRINTS" id="PR00725">
    <property type="entry name" value="DADACBPTASE1"/>
</dbReference>
<feature type="active site" description="Acyl-ester intermediate" evidence="7">
    <location>
        <position position="78"/>
    </location>
</feature>
<keyword evidence="2" id="KW-0732">Signal</keyword>
<dbReference type="EMBL" id="QJJQ01000001">
    <property type="protein sequence ID" value="PXW90485.1"/>
    <property type="molecule type" value="Genomic_DNA"/>
</dbReference>
<comment type="similarity">
    <text evidence="1 9">Belongs to the peptidase S11 family.</text>
</comment>
<evidence type="ECO:0000256" key="4">
    <source>
        <dbReference type="ARBA" id="ARBA00022960"/>
    </source>
</evidence>
<dbReference type="GO" id="GO:0009252">
    <property type="term" value="P:peptidoglycan biosynthetic process"/>
    <property type="evidence" value="ECO:0007669"/>
    <property type="project" value="UniProtKB-KW"/>
</dbReference>
<protein>
    <submittedName>
        <fullName evidence="12">D-alanyl-D-alanine carboxypeptidase</fullName>
    </submittedName>
</protein>
<evidence type="ECO:0000313" key="13">
    <source>
        <dbReference type="Proteomes" id="UP000247978"/>
    </source>
</evidence>
<evidence type="ECO:0000256" key="8">
    <source>
        <dbReference type="PIRSR" id="PIRSR618044-2"/>
    </source>
</evidence>
<dbReference type="Pfam" id="PF00768">
    <property type="entry name" value="Peptidase_S11"/>
    <property type="match status" value="1"/>
</dbReference>
<feature type="domain" description="Peptidase S11 D-alanyl-D-alanine carboxypeptidase A N-terminal" evidence="11">
    <location>
        <begin position="45"/>
        <end position="270"/>
    </location>
</feature>
<evidence type="ECO:0000259" key="11">
    <source>
        <dbReference type="Pfam" id="PF00768"/>
    </source>
</evidence>
<evidence type="ECO:0000256" key="3">
    <source>
        <dbReference type="ARBA" id="ARBA00022801"/>
    </source>
</evidence>
<comment type="caution">
    <text evidence="12">The sequence shown here is derived from an EMBL/GenBank/DDBJ whole genome shotgun (WGS) entry which is preliminary data.</text>
</comment>
<keyword evidence="10" id="KW-0812">Transmembrane</keyword>
<dbReference type="PANTHER" id="PTHR21581">
    <property type="entry name" value="D-ALANYL-D-ALANINE CARBOXYPEPTIDASE"/>
    <property type="match status" value="1"/>
</dbReference>
<dbReference type="InterPro" id="IPR001967">
    <property type="entry name" value="Peptidase_S11_N"/>
</dbReference>
<keyword evidence="13" id="KW-1185">Reference proteome</keyword>
<keyword evidence="6" id="KW-0961">Cell wall biogenesis/degradation</keyword>
<dbReference type="GO" id="GO:0009002">
    <property type="term" value="F:serine-type D-Ala-D-Ala carboxypeptidase activity"/>
    <property type="evidence" value="ECO:0007669"/>
    <property type="project" value="InterPro"/>
</dbReference>
<proteinExistence type="inferred from homology"/>
<organism evidence="12 13">
    <name type="scientific">Pseudogracilibacillus auburnensis</name>
    <dbReference type="NCBI Taxonomy" id="1494959"/>
    <lineage>
        <taxon>Bacteria</taxon>
        <taxon>Bacillati</taxon>
        <taxon>Bacillota</taxon>
        <taxon>Bacilli</taxon>
        <taxon>Bacillales</taxon>
        <taxon>Bacillaceae</taxon>
        <taxon>Pseudogracilibacillus</taxon>
    </lineage>
</organism>
<feature type="active site" description="Proton acceptor" evidence="7">
    <location>
        <position position="81"/>
    </location>
</feature>
<keyword evidence="10" id="KW-1133">Transmembrane helix</keyword>
<evidence type="ECO:0000256" key="5">
    <source>
        <dbReference type="ARBA" id="ARBA00022984"/>
    </source>
</evidence>
<keyword evidence="3" id="KW-0378">Hydrolase</keyword>
<evidence type="ECO:0000256" key="9">
    <source>
        <dbReference type="RuleBase" id="RU004016"/>
    </source>
</evidence>
<evidence type="ECO:0000256" key="2">
    <source>
        <dbReference type="ARBA" id="ARBA00022729"/>
    </source>
</evidence>
<feature type="transmembrane region" description="Helical" evidence="10">
    <location>
        <begin position="20"/>
        <end position="39"/>
    </location>
</feature>
<dbReference type="GO" id="GO:0071555">
    <property type="term" value="P:cell wall organization"/>
    <property type="evidence" value="ECO:0007669"/>
    <property type="project" value="UniProtKB-KW"/>
</dbReference>
<keyword evidence="12" id="KW-0121">Carboxypeptidase</keyword>
<reference evidence="12 13" key="1">
    <citation type="submission" date="2018-05" db="EMBL/GenBank/DDBJ databases">
        <title>Genomic Encyclopedia of Type Strains, Phase IV (KMG-IV): sequencing the most valuable type-strain genomes for metagenomic binning, comparative biology and taxonomic classification.</title>
        <authorList>
            <person name="Goeker M."/>
        </authorList>
    </citation>
    <scope>NUCLEOTIDE SEQUENCE [LARGE SCALE GENOMIC DNA]</scope>
    <source>
        <strain evidence="12 13">DSM 28556</strain>
    </source>
</reference>
<feature type="binding site" evidence="8">
    <location>
        <position position="241"/>
    </location>
    <ligand>
        <name>substrate</name>
    </ligand>
</feature>
<dbReference type="InterPro" id="IPR012338">
    <property type="entry name" value="Beta-lactam/transpept-like"/>
</dbReference>
<dbReference type="PANTHER" id="PTHR21581:SF33">
    <property type="entry name" value="D-ALANYL-D-ALANINE CARBOXYPEPTIDASE DACB"/>
    <property type="match status" value="1"/>
</dbReference>
<keyword evidence="5" id="KW-0573">Peptidoglycan synthesis</keyword>
<evidence type="ECO:0000313" key="12">
    <source>
        <dbReference type="EMBL" id="PXW90485.1"/>
    </source>
</evidence>
<evidence type="ECO:0000256" key="1">
    <source>
        <dbReference type="ARBA" id="ARBA00007164"/>
    </source>
</evidence>
<keyword evidence="10" id="KW-0472">Membrane</keyword>
<dbReference type="GO" id="GO:0006508">
    <property type="term" value="P:proteolysis"/>
    <property type="evidence" value="ECO:0007669"/>
    <property type="project" value="InterPro"/>
</dbReference>
<feature type="transmembrane region" description="Helical" evidence="10">
    <location>
        <begin position="383"/>
        <end position="401"/>
    </location>
</feature>
<feature type="active site" evidence="7">
    <location>
        <position position="133"/>
    </location>
</feature>
<name>A0A2V3WE41_9BACI</name>
<dbReference type="GO" id="GO:0008360">
    <property type="term" value="P:regulation of cell shape"/>
    <property type="evidence" value="ECO:0007669"/>
    <property type="project" value="UniProtKB-KW"/>
</dbReference>
<evidence type="ECO:0000256" key="10">
    <source>
        <dbReference type="SAM" id="Phobius"/>
    </source>
</evidence>
<dbReference type="SUPFAM" id="SSF56601">
    <property type="entry name" value="beta-lactamase/transpeptidase-like"/>
    <property type="match status" value="1"/>
</dbReference>